<dbReference type="PANTHER" id="PTHR30614">
    <property type="entry name" value="MEMBRANE COMPONENT OF AMINO ACID ABC TRANSPORTER"/>
    <property type="match status" value="1"/>
</dbReference>
<evidence type="ECO:0000256" key="3">
    <source>
        <dbReference type="ARBA" id="ARBA00022448"/>
    </source>
</evidence>
<dbReference type="InterPro" id="IPR000515">
    <property type="entry name" value="MetI-like"/>
</dbReference>
<keyword evidence="7 8" id="KW-0472">Membrane</keyword>
<feature type="domain" description="ABC transmembrane type-1" evidence="9">
    <location>
        <begin position="20"/>
        <end position="208"/>
    </location>
</feature>
<dbReference type="AlphaFoldDB" id="A0A261UZW3"/>
<sequence>MSMLQFSDVLAAWPMFLGGLGFTVFLTVVSCTLGTLLGIACAGARLYGGRITRGIVACYVEFFRNTPFLAQIFFIFFGLPSVGLKLGSTSAALLSLTLNLGAYACEIVRAGIEATPRGQIEAAESLALNGWQIFTRVIVPPALGRIWPGLTSQLVIMMLASALCSQISTAELSYVANFIAGKTFRNFESYIVVTLAYLVLAIALRTLLAWLGPRFIFGRLPHPSA</sequence>
<keyword evidence="3 8" id="KW-0813">Transport</keyword>
<evidence type="ECO:0000256" key="1">
    <source>
        <dbReference type="ARBA" id="ARBA00004429"/>
    </source>
</evidence>
<dbReference type="GO" id="GO:0006865">
    <property type="term" value="P:amino acid transport"/>
    <property type="evidence" value="ECO:0007669"/>
    <property type="project" value="TreeGrafter"/>
</dbReference>
<dbReference type="CDD" id="cd06261">
    <property type="entry name" value="TM_PBP2"/>
    <property type="match status" value="1"/>
</dbReference>
<dbReference type="Proteomes" id="UP000215767">
    <property type="component" value="Unassembled WGS sequence"/>
</dbReference>
<evidence type="ECO:0000259" key="9">
    <source>
        <dbReference type="PROSITE" id="PS50928"/>
    </source>
</evidence>
<evidence type="ECO:0000256" key="4">
    <source>
        <dbReference type="ARBA" id="ARBA00022475"/>
    </source>
</evidence>
<dbReference type="NCBIfam" id="TIGR01726">
    <property type="entry name" value="HEQRo_perm_3TM"/>
    <property type="match status" value="1"/>
</dbReference>
<protein>
    <submittedName>
        <fullName evidence="10">Polar amino acid ABC transporter permease</fullName>
    </submittedName>
</protein>
<comment type="subcellular location">
    <subcellularLocation>
        <location evidence="1">Cell inner membrane</location>
        <topology evidence="1">Multi-pass membrane protein</topology>
    </subcellularLocation>
    <subcellularLocation>
        <location evidence="8">Cell membrane</location>
        <topology evidence="8">Multi-pass membrane protein</topology>
    </subcellularLocation>
</comment>
<feature type="transmembrane region" description="Helical" evidence="8">
    <location>
        <begin position="68"/>
        <end position="86"/>
    </location>
</feature>
<keyword evidence="4" id="KW-1003">Cell membrane</keyword>
<dbReference type="InterPro" id="IPR010065">
    <property type="entry name" value="AA_ABC_transptr_permease_3TM"/>
</dbReference>
<keyword evidence="11" id="KW-1185">Reference proteome</keyword>
<evidence type="ECO:0000256" key="2">
    <source>
        <dbReference type="ARBA" id="ARBA00010072"/>
    </source>
</evidence>
<keyword evidence="5 8" id="KW-0812">Transmembrane</keyword>
<dbReference type="PROSITE" id="PS50928">
    <property type="entry name" value="ABC_TM1"/>
    <property type="match status" value="1"/>
</dbReference>
<proteinExistence type="inferred from homology"/>
<dbReference type="EMBL" id="NEVS01000001">
    <property type="protein sequence ID" value="OZI67436.1"/>
    <property type="molecule type" value="Genomic_DNA"/>
</dbReference>
<dbReference type="Gene3D" id="1.10.3720.10">
    <property type="entry name" value="MetI-like"/>
    <property type="match status" value="1"/>
</dbReference>
<feature type="transmembrane region" description="Helical" evidence="8">
    <location>
        <begin position="190"/>
        <end position="211"/>
    </location>
</feature>
<keyword evidence="6 8" id="KW-1133">Transmembrane helix</keyword>
<organism evidence="10 11">
    <name type="scientific">Bordetella genomosp. 11</name>
    <dbReference type="NCBI Taxonomy" id="1416808"/>
    <lineage>
        <taxon>Bacteria</taxon>
        <taxon>Pseudomonadati</taxon>
        <taxon>Pseudomonadota</taxon>
        <taxon>Betaproteobacteria</taxon>
        <taxon>Burkholderiales</taxon>
        <taxon>Alcaligenaceae</taxon>
        <taxon>Bordetella</taxon>
    </lineage>
</organism>
<evidence type="ECO:0000256" key="8">
    <source>
        <dbReference type="RuleBase" id="RU363032"/>
    </source>
</evidence>
<reference evidence="11" key="1">
    <citation type="submission" date="2017-05" db="EMBL/GenBank/DDBJ databases">
        <title>Complete and WGS of Bordetella genogroups.</title>
        <authorList>
            <person name="Spilker T."/>
            <person name="Lipuma J."/>
        </authorList>
    </citation>
    <scope>NUCLEOTIDE SEQUENCE [LARGE SCALE GENOMIC DNA]</scope>
    <source>
        <strain evidence="11">AU8856</strain>
    </source>
</reference>
<evidence type="ECO:0000313" key="10">
    <source>
        <dbReference type="EMBL" id="OZI67436.1"/>
    </source>
</evidence>
<dbReference type="PANTHER" id="PTHR30614:SF35">
    <property type="entry name" value="ABC TRANSPORTER PERMEASE PROTEIN"/>
    <property type="match status" value="1"/>
</dbReference>
<evidence type="ECO:0000256" key="6">
    <source>
        <dbReference type="ARBA" id="ARBA00022989"/>
    </source>
</evidence>
<gene>
    <name evidence="10" type="ORF">CAL28_04705</name>
</gene>
<evidence type="ECO:0000256" key="7">
    <source>
        <dbReference type="ARBA" id="ARBA00023136"/>
    </source>
</evidence>
<dbReference type="OrthoDB" id="6580405at2"/>
<accession>A0A261UZW3</accession>
<dbReference type="GO" id="GO:0022857">
    <property type="term" value="F:transmembrane transporter activity"/>
    <property type="evidence" value="ECO:0007669"/>
    <property type="project" value="InterPro"/>
</dbReference>
<comment type="caution">
    <text evidence="10">The sequence shown here is derived from an EMBL/GenBank/DDBJ whole genome shotgun (WGS) entry which is preliminary data.</text>
</comment>
<feature type="transmembrane region" description="Helical" evidence="8">
    <location>
        <begin position="20"/>
        <end position="47"/>
    </location>
</feature>
<evidence type="ECO:0000313" key="11">
    <source>
        <dbReference type="Proteomes" id="UP000215767"/>
    </source>
</evidence>
<dbReference type="InterPro" id="IPR035906">
    <property type="entry name" value="MetI-like_sf"/>
</dbReference>
<dbReference type="GO" id="GO:0043190">
    <property type="term" value="C:ATP-binding cassette (ABC) transporter complex"/>
    <property type="evidence" value="ECO:0007669"/>
    <property type="project" value="InterPro"/>
</dbReference>
<feature type="transmembrane region" description="Helical" evidence="8">
    <location>
        <begin position="154"/>
        <end position="178"/>
    </location>
</feature>
<evidence type="ECO:0000256" key="5">
    <source>
        <dbReference type="ARBA" id="ARBA00022692"/>
    </source>
</evidence>
<dbReference type="Pfam" id="PF00528">
    <property type="entry name" value="BPD_transp_1"/>
    <property type="match status" value="1"/>
</dbReference>
<dbReference type="SUPFAM" id="SSF161098">
    <property type="entry name" value="MetI-like"/>
    <property type="match status" value="1"/>
</dbReference>
<dbReference type="InterPro" id="IPR043429">
    <property type="entry name" value="ArtM/GltK/GlnP/TcyL/YhdX-like"/>
</dbReference>
<comment type="similarity">
    <text evidence="2">Belongs to the binding-protein-dependent transport system permease family. HisMQ subfamily.</text>
</comment>
<name>A0A261UZW3_9BORD</name>